<evidence type="ECO:0000256" key="4">
    <source>
        <dbReference type="ARBA" id="ARBA00022729"/>
    </source>
</evidence>
<feature type="signal peptide" evidence="7">
    <location>
        <begin position="1"/>
        <end position="21"/>
    </location>
</feature>
<keyword evidence="9" id="KW-1185">Reference proteome</keyword>
<keyword evidence="5 7" id="KW-1133">Transmembrane helix</keyword>
<dbReference type="AlphaFoldDB" id="A0A3N4I4J3"/>
<dbReference type="STRING" id="1160509.A0A3N4I4J3"/>
<reference evidence="8 9" key="1">
    <citation type="journal article" date="2018" name="Nat. Ecol. Evol.">
        <title>Pezizomycetes genomes reveal the molecular basis of ectomycorrhizal truffle lifestyle.</title>
        <authorList>
            <person name="Murat C."/>
            <person name="Payen T."/>
            <person name="Noel B."/>
            <person name="Kuo A."/>
            <person name="Morin E."/>
            <person name="Chen J."/>
            <person name="Kohler A."/>
            <person name="Krizsan K."/>
            <person name="Balestrini R."/>
            <person name="Da Silva C."/>
            <person name="Montanini B."/>
            <person name="Hainaut M."/>
            <person name="Levati E."/>
            <person name="Barry K.W."/>
            <person name="Belfiori B."/>
            <person name="Cichocki N."/>
            <person name="Clum A."/>
            <person name="Dockter R.B."/>
            <person name="Fauchery L."/>
            <person name="Guy J."/>
            <person name="Iotti M."/>
            <person name="Le Tacon F."/>
            <person name="Lindquist E.A."/>
            <person name="Lipzen A."/>
            <person name="Malagnac F."/>
            <person name="Mello A."/>
            <person name="Molinier V."/>
            <person name="Miyauchi S."/>
            <person name="Poulain J."/>
            <person name="Riccioni C."/>
            <person name="Rubini A."/>
            <person name="Sitrit Y."/>
            <person name="Splivallo R."/>
            <person name="Traeger S."/>
            <person name="Wang M."/>
            <person name="Zifcakova L."/>
            <person name="Wipf D."/>
            <person name="Zambonelli A."/>
            <person name="Paolocci F."/>
            <person name="Nowrousian M."/>
            <person name="Ottonello S."/>
            <person name="Baldrian P."/>
            <person name="Spatafora J.W."/>
            <person name="Henrissat B."/>
            <person name="Nagy L.G."/>
            <person name="Aury J.M."/>
            <person name="Wincker P."/>
            <person name="Grigoriev I.V."/>
            <person name="Bonfante P."/>
            <person name="Martin F.M."/>
        </authorList>
    </citation>
    <scope>NUCLEOTIDE SEQUENCE [LARGE SCALE GENOMIC DNA]</scope>
    <source>
        <strain evidence="8 9">RN42</strain>
    </source>
</reference>
<dbReference type="GO" id="GO:0007034">
    <property type="term" value="P:vacuolar transport"/>
    <property type="evidence" value="ECO:0007669"/>
    <property type="project" value="TreeGrafter"/>
</dbReference>
<dbReference type="Pfam" id="PF02990">
    <property type="entry name" value="EMP70"/>
    <property type="match status" value="1"/>
</dbReference>
<dbReference type="GO" id="GO:0000329">
    <property type="term" value="C:fungal-type vacuole membrane"/>
    <property type="evidence" value="ECO:0007669"/>
    <property type="project" value="TreeGrafter"/>
</dbReference>
<evidence type="ECO:0000313" key="9">
    <source>
        <dbReference type="Proteomes" id="UP000275078"/>
    </source>
</evidence>
<keyword evidence="4 7" id="KW-0732">Signal</keyword>
<gene>
    <name evidence="8" type="ORF">BJ508DRAFT_227757</name>
</gene>
<organism evidence="8 9">
    <name type="scientific">Ascobolus immersus RN42</name>
    <dbReference type="NCBI Taxonomy" id="1160509"/>
    <lineage>
        <taxon>Eukaryota</taxon>
        <taxon>Fungi</taxon>
        <taxon>Dikarya</taxon>
        <taxon>Ascomycota</taxon>
        <taxon>Pezizomycotina</taxon>
        <taxon>Pezizomycetes</taxon>
        <taxon>Pezizales</taxon>
        <taxon>Ascobolaceae</taxon>
        <taxon>Ascobolus</taxon>
    </lineage>
</organism>
<proteinExistence type="inferred from homology"/>
<evidence type="ECO:0000313" key="8">
    <source>
        <dbReference type="EMBL" id="RPA79081.1"/>
    </source>
</evidence>
<keyword evidence="3 7" id="KW-0812">Transmembrane</keyword>
<comment type="similarity">
    <text evidence="2 7">Belongs to the nonaspanin (TM9SF) (TC 9.A.2) family.</text>
</comment>
<sequence>MAPFFSALLLAASLCLPTTSAFYLPGVAPTDYLMSQKVPLNVNRLTPAMTEYDESLKSLIPYDYYYKRFQFCRPPDGPKSISESLGSILFGDRIQTSPFDLHMGKNETCKVLCKTEYTKKNAEFVRSRIMENYYYNWLIDGLPAASWHTDRQTKRDYYSVGFPLGTYVESKEHVDVGLNNHYDIIVEYHEVKERKAYRVVGVLVQPASISSKDLGGGKGDCTDRSAKVLKEGTEVVYTYSVYWKESPTPWATRWDKYLQVDQPQIHWFFLIDAAILVFFLTGLVATTLLRALKKDIAKYNQFDLDEDVQDDSGWKLVHGDVFRTPKNPLLLAIFLGSGAQLFFMTGATIIFAVLGFLSPSNRGSLATMMIVFYMLFGFIGGYVSSWTYISFGGENWKRNLILTPLFVPGLVFSVFFILNFFLIFEGSSGAVPVLTMISLVCLWFLISLPSSFAGSWMALKREPYHPPVRTNQIPRQIPPPPPYLRPLPATLLTGLLPFAAIMVELIYIMKSIWFAKVYYMFGFLFLCYGIMIMTCATATALMIYFVLCGEEYRWHWRAFWGAGMVGGYVCLNALAWWVGKLSLGGVTSNVLYLGYSLLMGFLFAVLTGTIGFFASWAFVHKIYSSIKID</sequence>
<evidence type="ECO:0000256" key="6">
    <source>
        <dbReference type="ARBA" id="ARBA00023136"/>
    </source>
</evidence>
<feature type="transmembrane region" description="Helical" evidence="7">
    <location>
        <begin position="401"/>
        <end position="424"/>
    </location>
</feature>
<evidence type="ECO:0000256" key="7">
    <source>
        <dbReference type="RuleBase" id="RU363079"/>
    </source>
</evidence>
<accession>A0A3N4I4J3</accession>
<comment type="subcellular location">
    <subcellularLocation>
        <location evidence="1">Membrane</location>
        <topology evidence="1">Multi-pass membrane protein</topology>
    </subcellularLocation>
</comment>
<dbReference type="SUPFAM" id="SSF103473">
    <property type="entry name" value="MFS general substrate transporter"/>
    <property type="match status" value="1"/>
</dbReference>
<name>A0A3N4I4J3_ASCIM</name>
<protein>
    <recommendedName>
        <fullName evidence="7">Transmembrane 9 superfamily member</fullName>
    </recommendedName>
</protein>
<dbReference type="EMBL" id="ML119703">
    <property type="protein sequence ID" value="RPA79081.1"/>
    <property type="molecule type" value="Genomic_DNA"/>
</dbReference>
<dbReference type="InterPro" id="IPR004240">
    <property type="entry name" value="EMP70"/>
</dbReference>
<feature type="transmembrane region" description="Helical" evidence="7">
    <location>
        <begin position="369"/>
        <end position="389"/>
    </location>
</feature>
<feature type="transmembrane region" description="Helical" evidence="7">
    <location>
        <begin position="521"/>
        <end position="547"/>
    </location>
</feature>
<evidence type="ECO:0000256" key="2">
    <source>
        <dbReference type="ARBA" id="ARBA00005227"/>
    </source>
</evidence>
<dbReference type="GO" id="GO:0005768">
    <property type="term" value="C:endosome"/>
    <property type="evidence" value="ECO:0007669"/>
    <property type="project" value="TreeGrafter"/>
</dbReference>
<feature type="transmembrane region" description="Helical" evidence="7">
    <location>
        <begin position="559"/>
        <end position="578"/>
    </location>
</feature>
<evidence type="ECO:0000256" key="1">
    <source>
        <dbReference type="ARBA" id="ARBA00004141"/>
    </source>
</evidence>
<evidence type="ECO:0000256" key="3">
    <source>
        <dbReference type="ARBA" id="ARBA00022692"/>
    </source>
</evidence>
<dbReference type="OrthoDB" id="1666796at2759"/>
<feature type="chain" id="PRO_5017850858" description="Transmembrane 9 superfamily member" evidence="7">
    <location>
        <begin position="22"/>
        <end position="629"/>
    </location>
</feature>
<dbReference type="PANTHER" id="PTHR10766">
    <property type="entry name" value="TRANSMEMBRANE 9 SUPERFAMILY PROTEIN"/>
    <property type="match status" value="1"/>
</dbReference>
<feature type="transmembrane region" description="Helical" evidence="7">
    <location>
        <begin position="590"/>
        <end position="619"/>
    </location>
</feature>
<dbReference type="Proteomes" id="UP000275078">
    <property type="component" value="Unassembled WGS sequence"/>
</dbReference>
<dbReference type="PANTHER" id="PTHR10766:SF111">
    <property type="entry name" value="TRANSMEMBRANE 9 SUPERFAMILY MEMBER 2"/>
    <property type="match status" value="1"/>
</dbReference>
<feature type="transmembrane region" description="Helical" evidence="7">
    <location>
        <begin position="267"/>
        <end position="289"/>
    </location>
</feature>
<dbReference type="GO" id="GO:0072657">
    <property type="term" value="P:protein localization to membrane"/>
    <property type="evidence" value="ECO:0007669"/>
    <property type="project" value="TreeGrafter"/>
</dbReference>
<evidence type="ECO:0000256" key="5">
    <source>
        <dbReference type="ARBA" id="ARBA00022989"/>
    </source>
</evidence>
<feature type="transmembrane region" description="Helical" evidence="7">
    <location>
        <begin position="489"/>
        <end position="509"/>
    </location>
</feature>
<feature type="transmembrane region" description="Helical" evidence="7">
    <location>
        <begin position="436"/>
        <end position="459"/>
    </location>
</feature>
<dbReference type="InterPro" id="IPR036259">
    <property type="entry name" value="MFS_trans_sf"/>
</dbReference>
<keyword evidence="6 7" id="KW-0472">Membrane</keyword>
<feature type="transmembrane region" description="Helical" evidence="7">
    <location>
        <begin position="329"/>
        <end position="357"/>
    </location>
</feature>